<evidence type="ECO:0000256" key="3">
    <source>
        <dbReference type="ARBA" id="ARBA00012643"/>
    </source>
</evidence>
<comment type="caution">
    <text evidence="10">The sequence shown here is derived from an EMBL/GenBank/DDBJ whole genome shotgun (WGS) entry which is preliminary data.</text>
</comment>
<dbReference type="GO" id="GO:0046872">
    <property type="term" value="F:metal ion binding"/>
    <property type="evidence" value="ECO:0007669"/>
    <property type="project" value="UniProtKB-KW"/>
</dbReference>
<keyword evidence="4" id="KW-0479">Metal-binding</keyword>
<organism evidence="10 11">
    <name type="scientific">Petrolisthes cinctipes</name>
    <name type="common">Flat porcelain crab</name>
    <dbReference type="NCBI Taxonomy" id="88211"/>
    <lineage>
        <taxon>Eukaryota</taxon>
        <taxon>Metazoa</taxon>
        <taxon>Ecdysozoa</taxon>
        <taxon>Arthropoda</taxon>
        <taxon>Crustacea</taxon>
        <taxon>Multicrustacea</taxon>
        <taxon>Malacostraca</taxon>
        <taxon>Eumalacostraca</taxon>
        <taxon>Eucarida</taxon>
        <taxon>Decapoda</taxon>
        <taxon>Pleocyemata</taxon>
        <taxon>Anomura</taxon>
        <taxon>Galatheoidea</taxon>
        <taxon>Porcellanidae</taxon>
        <taxon>Petrolisthes</taxon>
    </lineage>
</organism>
<keyword evidence="5 7" id="KW-0547">Nucleotide-binding</keyword>
<evidence type="ECO:0000313" key="11">
    <source>
        <dbReference type="Proteomes" id="UP001286313"/>
    </source>
</evidence>
<dbReference type="PANTHER" id="PTHR11575:SF24">
    <property type="entry name" value="5'-NUCLEOTIDASE"/>
    <property type="match status" value="1"/>
</dbReference>
<dbReference type="EC" id="3.1.3.5" evidence="3"/>
<evidence type="ECO:0000256" key="7">
    <source>
        <dbReference type="RuleBase" id="RU362119"/>
    </source>
</evidence>
<feature type="compositionally biased region" description="Basic and acidic residues" evidence="8">
    <location>
        <begin position="519"/>
        <end position="537"/>
    </location>
</feature>
<name>A0AAE1BFM4_PETCI</name>
<feature type="domain" description="5'-Nucleotidase C-terminal" evidence="9">
    <location>
        <begin position="198"/>
        <end position="376"/>
    </location>
</feature>
<dbReference type="InterPro" id="IPR008334">
    <property type="entry name" value="5'-Nucleotdase_C"/>
</dbReference>
<gene>
    <name evidence="10" type="ORF">Pcinc_043592</name>
</gene>
<accession>A0AAE1BFM4</accession>
<dbReference type="InterPro" id="IPR036907">
    <property type="entry name" value="5'-Nucleotdase_C_sf"/>
</dbReference>
<proteinExistence type="inferred from homology"/>
<dbReference type="SUPFAM" id="SSF56300">
    <property type="entry name" value="Metallo-dependent phosphatases"/>
    <property type="match status" value="1"/>
</dbReference>
<evidence type="ECO:0000256" key="4">
    <source>
        <dbReference type="ARBA" id="ARBA00022723"/>
    </source>
</evidence>
<evidence type="ECO:0000256" key="1">
    <source>
        <dbReference type="ARBA" id="ARBA00000815"/>
    </source>
</evidence>
<dbReference type="GO" id="GO:0008253">
    <property type="term" value="F:5'-nucleotidase activity"/>
    <property type="evidence" value="ECO:0007669"/>
    <property type="project" value="UniProtKB-EC"/>
</dbReference>
<evidence type="ECO:0000256" key="5">
    <source>
        <dbReference type="ARBA" id="ARBA00022741"/>
    </source>
</evidence>
<dbReference type="SUPFAM" id="SSF55816">
    <property type="entry name" value="5'-nucleotidase (syn. UDP-sugar hydrolase), C-terminal domain"/>
    <property type="match status" value="1"/>
</dbReference>
<dbReference type="Gene3D" id="3.60.21.10">
    <property type="match status" value="1"/>
</dbReference>
<dbReference type="GO" id="GO:0005886">
    <property type="term" value="C:plasma membrane"/>
    <property type="evidence" value="ECO:0007669"/>
    <property type="project" value="TreeGrafter"/>
</dbReference>
<dbReference type="Proteomes" id="UP001286313">
    <property type="component" value="Unassembled WGS sequence"/>
</dbReference>
<dbReference type="Gene3D" id="3.90.780.10">
    <property type="entry name" value="5'-Nucleotidase, C-terminal domain"/>
    <property type="match status" value="1"/>
</dbReference>
<protein>
    <recommendedName>
        <fullName evidence="3">5'-nucleotidase</fullName>
        <ecNumber evidence="3">3.1.3.5</ecNumber>
    </recommendedName>
</protein>
<comment type="similarity">
    <text evidence="2 7">Belongs to the 5'-nucleotidase family.</text>
</comment>
<dbReference type="AlphaFoldDB" id="A0AAE1BFM4"/>
<evidence type="ECO:0000259" key="9">
    <source>
        <dbReference type="Pfam" id="PF02872"/>
    </source>
</evidence>
<evidence type="ECO:0000256" key="6">
    <source>
        <dbReference type="ARBA" id="ARBA00022801"/>
    </source>
</evidence>
<keyword evidence="6 7" id="KW-0378">Hydrolase</keyword>
<dbReference type="PRINTS" id="PR01607">
    <property type="entry name" value="APYRASEFAMLY"/>
</dbReference>
<dbReference type="PANTHER" id="PTHR11575">
    <property type="entry name" value="5'-NUCLEOTIDASE-RELATED"/>
    <property type="match status" value="1"/>
</dbReference>
<feature type="region of interest" description="Disordered" evidence="8">
    <location>
        <begin position="436"/>
        <end position="537"/>
    </location>
</feature>
<sequence>MCGCQPRRRGGAQHEGSLPKVRGTREGGRKIGVIGYLTTETQMISKSGRLKIKDEVTAVREEAQRLKQEEGVNIIIAVGHAGYTKDKTIAEMVEEVDVVVGGHTNTFLYNGEDPSTEVSVDSYPTVITQHTGKKVPVVQAYAFGKYLGKLVVTFDERGEVTEWEGNPIILDNTIEQDPDILKELAVWKAQLDSHIQNVIGRTYVFLDGDRFSCRQRECNLGNFNTDAIVHVNAKYPDDLRWAHTSLAVLNGGGIRASIDERASNGTITMEDVMTMAPFQGTIDIVELKGKHVKEMFEHSVYDYDPKGIELKGGFLQVSGFEVVYDINLDRGSRVVRLQARCQKCRIPEMRDIEEDEVYRIAMPSFLALGGDGYTVIRDKKVNHHLTGLLDTDAYTEYIRQTSPIHHGTENRIRFVDTRNLCSDDAIQALGNTYTTYTTNPHNNNNNKKNNGGGGGGVGGSDSSEEDDDGGDSGSDGGSGKEVPGRKRTGKGKWEEPYAVLVTKDGRGDGGVRKNRTGKGKWEEPYAVHVTNDGRGDGGVRKRFTETFKQRQINESLRC</sequence>
<feature type="region of interest" description="Disordered" evidence="8">
    <location>
        <begin position="1"/>
        <end position="25"/>
    </location>
</feature>
<dbReference type="FunFam" id="3.90.780.10:FF:000001">
    <property type="entry name" value="NT5E isoform 3"/>
    <property type="match status" value="1"/>
</dbReference>
<keyword evidence="11" id="KW-1185">Reference proteome</keyword>
<dbReference type="GO" id="GO:0000166">
    <property type="term" value="F:nucleotide binding"/>
    <property type="evidence" value="ECO:0007669"/>
    <property type="project" value="UniProtKB-KW"/>
</dbReference>
<feature type="compositionally biased region" description="Gly residues" evidence="8">
    <location>
        <begin position="450"/>
        <end position="459"/>
    </location>
</feature>
<comment type="catalytic activity">
    <reaction evidence="1">
        <text>a ribonucleoside 5'-phosphate + H2O = a ribonucleoside + phosphate</text>
        <dbReference type="Rhea" id="RHEA:12484"/>
        <dbReference type="ChEBI" id="CHEBI:15377"/>
        <dbReference type="ChEBI" id="CHEBI:18254"/>
        <dbReference type="ChEBI" id="CHEBI:43474"/>
        <dbReference type="ChEBI" id="CHEBI:58043"/>
        <dbReference type="EC" id="3.1.3.5"/>
    </reaction>
</comment>
<evidence type="ECO:0000313" key="10">
    <source>
        <dbReference type="EMBL" id="KAK3849661.1"/>
    </source>
</evidence>
<dbReference type="InterPro" id="IPR006179">
    <property type="entry name" value="5_nucleotidase/apyrase"/>
</dbReference>
<dbReference type="GO" id="GO:0006196">
    <property type="term" value="P:AMP catabolic process"/>
    <property type="evidence" value="ECO:0007669"/>
    <property type="project" value="TreeGrafter"/>
</dbReference>
<reference evidence="10" key="1">
    <citation type="submission" date="2023-10" db="EMBL/GenBank/DDBJ databases">
        <title>Genome assemblies of two species of porcelain crab, Petrolisthes cinctipes and Petrolisthes manimaculis (Anomura: Porcellanidae).</title>
        <authorList>
            <person name="Angst P."/>
        </authorList>
    </citation>
    <scope>NUCLEOTIDE SEQUENCE</scope>
    <source>
        <strain evidence="10">PB745_01</strain>
        <tissue evidence="10">Gill</tissue>
    </source>
</reference>
<evidence type="ECO:0000256" key="2">
    <source>
        <dbReference type="ARBA" id="ARBA00006654"/>
    </source>
</evidence>
<dbReference type="InterPro" id="IPR029052">
    <property type="entry name" value="Metallo-depent_PP-like"/>
</dbReference>
<dbReference type="Pfam" id="PF02872">
    <property type="entry name" value="5_nucleotid_C"/>
    <property type="match status" value="1"/>
</dbReference>
<dbReference type="EMBL" id="JAWQEG010008779">
    <property type="protein sequence ID" value="KAK3849661.1"/>
    <property type="molecule type" value="Genomic_DNA"/>
</dbReference>
<feature type="compositionally biased region" description="Basic residues" evidence="8">
    <location>
        <begin position="1"/>
        <end position="11"/>
    </location>
</feature>
<evidence type="ECO:0000256" key="8">
    <source>
        <dbReference type="SAM" id="MobiDB-lite"/>
    </source>
</evidence>